<proteinExistence type="inferred from homology"/>
<feature type="transmembrane region" description="Helical" evidence="8">
    <location>
        <begin position="391"/>
        <end position="412"/>
    </location>
</feature>
<keyword evidence="4 8" id="KW-1003">Cell membrane</keyword>
<evidence type="ECO:0000256" key="4">
    <source>
        <dbReference type="ARBA" id="ARBA00022475"/>
    </source>
</evidence>
<feature type="transmembrane region" description="Helical" evidence="8">
    <location>
        <begin position="79"/>
        <end position="99"/>
    </location>
</feature>
<dbReference type="EMBL" id="ADFP01000023">
    <property type="protein sequence ID" value="EFB91688.1"/>
    <property type="molecule type" value="Genomic_DNA"/>
</dbReference>
<keyword evidence="3 8" id="KW-0813">Transport</keyword>
<accession>A0ABM9ZXG8</accession>
<evidence type="ECO:0000256" key="2">
    <source>
        <dbReference type="ARBA" id="ARBA00009261"/>
    </source>
</evidence>
<comment type="similarity">
    <text evidence="2 8">Belongs to the alanine or glycine:cation symporter (AGCS) (TC 2.A.25) family.</text>
</comment>
<evidence type="ECO:0000256" key="1">
    <source>
        <dbReference type="ARBA" id="ARBA00004651"/>
    </source>
</evidence>
<keyword evidence="6 8" id="KW-1133">Transmembrane helix</keyword>
<organism evidence="9 10">
    <name type="scientific">Pyramidobacter piscolens W5455</name>
    <dbReference type="NCBI Taxonomy" id="352165"/>
    <lineage>
        <taxon>Bacteria</taxon>
        <taxon>Thermotogati</taxon>
        <taxon>Synergistota</taxon>
        <taxon>Synergistia</taxon>
        <taxon>Synergistales</taxon>
        <taxon>Dethiosulfovibrionaceae</taxon>
        <taxon>Pyramidobacter</taxon>
    </lineage>
</organism>
<feature type="transmembrane region" description="Helical" evidence="8">
    <location>
        <begin position="355"/>
        <end position="379"/>
    </location>
</feature>
<evidence type="ECO:0000256" key="8">
    <source>
        <dbReference type="RuleBase" id="RU363064"/>
    </source>
</evidence>
<feature type="transmembrane region" description="Helical" evidence="8">
    <location>
        <begin position="105"/>
        <end position="124"/>
    </location>
</feature>
<sequence length="459" mass="48929">MDSAFMQSVIKNVVALTDFFWGWPILLLLMGGGVWIMFQLRFVQFRYFPTIMKETFGKMFSSSVGGEGTVSPFQAASTALASSIGAANIVVAPAIIFMAGPGAVFWMWVAGVIGCSTKFAEVALSIKYRETNTDGDYVGGASYTFKNGIGGVLGKIMGWTVAFFFMLEILPSITLQTLSAAGPIEQLGLSSKVSVVVIFILVSLVVFGGVKRIGQVTEKMVPFMAGLYVIFGLVIIFTHASKVPGALLSIFQGAFNPQSVAGGIVGATLAKAMQKGIARGCYSNEAGMGSAGYGHAAAITDHPARQGMWGIFEVVADTLIVCSISALVVLVTDVWKNPANQNIAIHQAFTAQFGAFGSVLISICLFLFVLSTIIVIVFYAEKQAEFCFGTAVGKIVRVVASLMILLGAFISFEHAGVFLDFTLGLVVFVNMLGMVMMSGKVRAIVDDFFGNPKYFPGKK</sequence>
<name>A0ABM9ZXG8_9BACT</name>
<gene>
    <name evidence="9" type="primary">agcS</name>
    <name evidence="9" type="ORF">HMPREF7215_1680</name>
</gene>
<dbReference type="NCBIfam" id="TIGR00835">
    <property type="entry name" value="agcS"/>
    <property type="match status" value="1"/>
</dbReference>
<reference evidence="9 10" key="1">
    <citation type="submission" date="2009-12" db="EMBL/GenBank/DDBJ databases">
        <authorList>
            <person name="Shrivastava S."/>
            <person name="Madupu R."/>
            <person name="Durkin A.S."/>
            <person name="Torralba M."/>
            <person name="Methe B."/>
            <person name="Sutton G.G."/>
            <person name="Strausberg R.L."/>
            <person name="Nelson K.E."/>
        </authorList>
    </citation>
    <scope>NUCLEOTIDE SEQUENCE [LARGE SCALE GENOMIC DNA]</scope>
    <source>
        <strain evidence="9 10">W5455</strain>
    </source>
</reference>
<protein>
    <submittedName>
        <fullName evidence="9">Amino acid carrier protein</fullName>
    </submittedName>
</protein>
<keyword evidence="5 8" id="KW-0812">Transmembrane</keyword>
<dbReference type="Proteomes" id="UP000006462">
    <property type="component" value="Unassembled WGS sequence"/>
</dbReference>
<feature type="transmembrane region" description="Helical" evidence="8">
    <location>
        <begin position="222"/>
        <end position="240"/>
    </location>
</feature>
<comment type="subcellular location">
    <subcellularLocation>
        <location evidence="1 8">Cell membrane</location>
        <topology evidence="1 8">Multi-pass membrane protein</topology>
    </subcellularLocation>
</comment>
<dbReference type="PANTHER" id="PTHR30330">
    <property type="entry name" value="AGSS FAMILY TRANSPORTER, SODIUM-ALANINE"/>
    <property type="match status" value="1"/>
</dbReference>
<evidence type="ECO:0000256" key="5">
    <source>
        <dbReference type="ARBA" id="ARBA00022692"/>
    </source>
</evidence>
<keyword evidence="8" id="KW-0769">Symport</keyword>
<dbReference type="Gene3D" id="1.20.1740.10">
    <property type="entry name" value="Amino acid/polyamine transporter I"/>
    <property type="match status" value="1"/>
</dbReference>
<evidence type="ECO:0000256" key="7">
    <source>
        <dbReference type="ARBA" id="ARBA00023136"/>
    </source>
</evidence>
<dbReference type="InterPro" id="IPR001463">
    <property type="entry name" value="Na/Ala_symport"/>
</dbReference>
<evidence type="ECO:0000313" key="10">
    <source>
        <dbReference type="Proteomes" id="UP000006462"/>
    </source>
</evidence>
<feature type="transmembrane region" description="Helical" evidence="8">
    <location>
        <begin position="193"/>
        <end position="210"/>
    </location>
</feature>
<feature type="transmembrane region" description="Helical" evidence="8">
    <location>
        <begin position="314"/>
        <end position="335"/>
    </location>
</feature>
<keyword evidence="7 8" id="KW-0472">Membrane</keyword>
<dbReference type="RefSeq" id="WP_009163828.1">
    <property type="nucleotide sequence ID" value="NZ_ADFP01000023.1"/>
</dbReference>
<keyword evidence="10" id="KW-1185">Reference proteome</keyword>
<comment type="caution">
    <text evidence="9">The sequence shown here is derived from an EMBL/GenBank/DDBJ whole genome shotgun (WGS) entry which is preliminary data.</text>
</comment>
<dbReference type="PRINTS" id="PR00175">
    <property type="entry name" value="NAALASMPORT"/>
</dbReference>
<feature type="transmembrane region" description="Helical" evidence="8">
    <location>
        <begin position="152"/>
        <end position="173"/>
    </location>
</feature>
<feature type="transmembrane region" description="Helical" evidence="8">
    <location>
        <begin position="418"/>
        <end position="437"/>
    </location>
</feature>
<evidence type="ECO:0000256" key="3">
    <source>
        <dbReference type="ARBA" id="ARBA00022448"/>
    </source>
</evidence>
<evidence type="ECO:0000313" key="9">
    <source>
        <dbReference type="EMBL" id="EFB91688.1"/>
    </source>
</evidence>
<dbReference type="GeneID" id="90987485"/>
<dbReference type="Pfam" id="PF01235">
    <property type="entry name" value="Na_Ala_symp"/>
    <property type="match status" value="1"/>
</dbReference>
<evidence type="ECO:0000256" key="6">
    <source>
        <dbReference type="ARBA" id="ARBA00022989"/>
    </source>
</evidence>
<dbReference type="PANTHER" id="PTHR30330:SF3">
    <property type="entry name" value="TRANSCRIPTIONAL REGULATOR, LRP FAMILY"/>
    <property type="match status" value="1"/>
</dbReference>
<feature type="transmembrane region" description="Helical" evidence="8">
    <location>
        <begin position="20"/>
        <end position="38"/>
    </location>
</feature>